<proteinExistence type="predicted"/>
<sequence length="215" mass="23492">MGLALPVRMTVVRLANGAMWLHSPTRCDDALAREITRIGPVRHLVAPNVAHWSFLKDWAARCPDATTWAAPGLRDRAPVKASGTRLDHDLGTTPPAAWASDIDQGIVPGGFGVSEVAFLHRASGTLVLTDLIENFEPEKVGPLARPLLALMGAMAPDGKAPAHLRFAINRRRAAARAVARELVAWQPERVIFAHGRWFEQDGSAALRRSLRWLLD</sequence>
<evidence type="ECO:0008006" key="3">
    <source>
        <dbReference type="Google" id="ProtNLM"/>
    </source>
</evidence>
<evidence type="ECO:0000313" key="2">
    <source>
        <dbReference type="Proteomes" id="UP000249130"/>
    </source>
</evidence>
<dbReference type="PANTHER" id="PTHR33835">
    <property type="entry name" value="YALI0C07656P"/>
    <property type="match status" value="1"/>
</dbReference>
<dbReference type="PANTHER" id="PTHR33835:SF1">
    <property type="entry name" value="METALLO-BETA-LACTAMASE DOMAIN-CONTAINING PROTEIN"/>
    <property type="match status" value="1"/>
</dbReference>
<dbReference type="Proteomes" id="UP000249130">
    <property type="component" value="Unassembled WGS sequence"/>
</dbReference>
<dbReference type="InterPro" id="IPR025638">
    <property type="entry name" value="DUF4336"/>
</dbReference>
<accession>A0A327KSR6</accession>
<protein>
    <recommendedName>
        <fullName evidence="3">DUF4336 domain-containing protein</fullName>
    </recommendedName>
</protein>
<organism evidence="1 2">
    <name type="scientific">Rhodoplanes roseus</name>
    <dbReference type="NCBI Taxonomy" id="29409"/>
    <lineage>
        <taxon>Bacteria</taxon>
        <taxon>Pseudomonadati</taxon>
        <taxon>Pseudomonadota</taxon>
        <taxon>Alphaproteobacteria</taxon>
        <taxon>Hyphomicrobiales</taxon>
        <taxon>Nitrobacteraceae</taxon>
        <taxon>Rhodoplanes</taxon>
    </lineage>
</organism>
<evidence type="ECO:0000313" key="1">
    <source>
        <dbReference type="EMBL" id="RAI40974.1"/>
    </source>
</evidence>
<reference evidence="1 2" key="1">
    <citation type="submission" date="2017-07" db="EMBL/GenBank/DDBJ databases">
        <title>Draft Genome Sequences of Select Purple Nonsulfur Bacteria.</title>
        <authorList>
            <person name="Lasarre B."/>
            <person name="Mckinlay J.B."/>
        </authorList>
    </citation>
    <scope>NUCLEOTIDE SEQUENCE [LARGE SCALE GENOMIC DNA]</scope>
    <source>
        <strain evidence="1 2">DSM 5909</strain>
    </source>
</reference>
<dbReference type="EMBL" id="NPEX01000209">
    <property type="protein sequence ID" value="RAI40974.1"/>
    <property type="molecule type" value="Genomic_DNA"/>
</dbReference>
<name>A0A327KSR6_9BRAD</name>
<keyword evidence="2" id="KW-1185">Reference proteome</keyword>
<gene>
    <name evidence="1" type="ORF">CH341_22660</name>
</gene>
<dbReference type="AlphaFoldDB" id="A0A327KSR6"/>
<dbReference type="SUPFAM" id="SSF56281">
    <property type="entry name" value="Metallo-hydrolase/oxidoreductase"/>
    <property type="match status" value="1"/>
</dbReference>
<dbReference type="OrthoDB" id="450111at2"/>
<comment type="caution">
    <text evidence="1">The sequence shown here is derived from an EMBL/GenBank/DDBJ whole genome shotgun (WGS) entry which is preliminary data.</text>
</comment>
<dbReference type="Pfam" id="PF14234">
    <property type="entry name" value="DUF4336"/>
    <property type="match status" value="1"/>
</dbReference>
<dbReference type="InterPro" id="IPR036866">
    <property type="entry name" value="RibonucZ/Hydroxyglut_hydro"/>
</dbReference>